<reference evidence="12" key="1">
    <citation type="submission" date="2017-02" db="UniProtKB">
        <authorList>
            <consortium name="WormBaseParasite"/>
        </authorList>
    </citation>
    <scope>IDENTIFICATION</scope>
</reference>
<keyword evidence="5" id="KW-0560">Oxidoreductase</keyword>
<dbReference type="InterPro" id="IPR020904">
    <property type="entry name" value="Sc_DH/Rdtase_CS"/>
</dbReference>
<sequence length="447" mass="48704">MKFLNVFNEFLLFFIDRMVSLRFDGKVVLITGAGGGLGRTYALEFAKRGAKVVVNDLGGSAHGTDSSTSMADKVVNEIKAFGGIAVANYDSVEFGEKLVKTAIDNFGRIDIVINNAGILRDKSFQKIGDLDWDLIQKVHLKGAFSVSKAAWPYMKEQKYGRIIVTSSNSGVYGNFGQANYSAAKMGLIGLSNTLAIEGTKYNIKVNSLIPTAGSRLTMTAMPEDMVEALKPEFVTPLVIYMCHESFPHTGGIFEAGAGWYGQVQIYRSNGKVIPNATAEQVAENWGKISCMKDAKHFKNGRDILTDLLGALSENEQSETTPKSSGSMDKIACGIVFKEIAEGLKDKPELVKNVKAIIAYDILDHGKSIAKIVLDFKNPPYAVYEGDVKDGKANATVTVEDKDFLDIATGKLNPQKAFMTGKLKVKGNVMLLQKLQVILEKNKPKSKL</sequence>
<dbReference type="InterPro" id="IPR002347">
    <property type="entry name" value="SDR_fam"/>
</dbReference>
<evidence type="ECO:0000259" key="10">
    <source>
        <dbReference type="SMART" id="SM00822"/>
    </source>
</evidence>
<dbReference type="Proteomes" id="UP000046392">
    <property type="component" value="Unplaced"/>
</dbReference>
<dbReference type="Pfam" id="PF00106">
    <property type="entry name" value="adh_short"/>
    <property type="match status" value="1"/>
</dbReference>
<evidence type="ECO:0000313" key="12">
    <source>
        <dbReference type="WBParaSite" id="SPAL_0000142200.1"/>
    </source>
</evidence>
<dbReference type="InterPro" id="IPR057326">
    <property type="entry name" value="KR_dom"/>
</dbReference>
<dbReference type="PRINTS" id="PR00080">
    <property type="entry name" value="SDRFAMILY"/>
</dbReference>
<keyword evidence="7" id="KW-0576">Peroxisome</keyword>
<keyword evidence="6" id="KW-0443">Lipid metabolism</keyword>
<evidence type="ECO:0000256" key="5">
    <source>
        <dbReference type="ARBA" id="ARBA00023002"/>
    </source>
</evidence>
<protein>
    <recommendedName>
        <fullName evidence="8">Peroxisomal multifunctional enzyme type 2</fullName>
    </recommendedName>
</protein>
<evidence type="ECO:0000256" key="7">
    <source>
        <dbReference type="ARBA" id="ARBA00023140"/>
    </source>
</evidence>
<dbReference type="PANTHER" id="PTHR45024">
    <property type="entry name" value="DEHYDROGENASES, SHORT CHAIN"/>
    <property type="match status" value="1"/>
</dbReference>
<accession>A0A0N5B5S7</accession>
<evidence type="ECO:0000256" key="2">
    <source>
        <dbReference type="ARBA" id="ARBA00005005"/>
    </source>
</evidence>
<dbReference type="GO" id="GO:0005777">
    <property type="term" value="C:peroxisome"/>
    <property type="evidence" value="ECO:0007669"/>
    <property type="project" value="UniProtKB-SubCell"/>
</dbReference>
<evidence type="ECO:0000313" key="11">
    <source>
        <dbReference type="Proteomes" id="UP000046392"/>
    </source>
</evidence>
<dbReference type="PANTHER" id="PTHR45024:SF2">
    <property type="entry name" value="SCP2 DOMAIN-CONTAINING PROTEIN"/>
    <property type="match status" value="1"/>
</dbReference>
<proteinExistence type="inferred from homology"/>
<comment type="subcellular location">
    <subcellularLocation>
        <location evidence="1">Peroxisome</location>
    </subcellularLocation>
</comment>
<evidence type="ECO:0000256" key="8">
    <source>
        <dbReference type="ARBA" id="ARBA00073497"/>
    </source>
</evidence>
<dbReference type="Gene3D" id="3.30.1050.10">
    <property type="entry name" value="SCP2 sterol-binding domain"/>
    <property type="match status" value="1"/>
</dbReference>
<dbReference type="SUPFAM" id="SSF55718">
    <property type="entry name" value="SCP-like"/>
    <property type="match status" value="1"/>
</dbReference>
<dbReference type="InterPro" id="IPR003033">
    <property type="entry name" value="SCP2_sterol-bd_dom"/>
</dbReference>
<evidence type="ECO:0000256" key="9">
    <source>
        <dbReference type="RuleBase" id="RU000363"/>
    </source>
</evidence>
<evidence type="ECO:0000256" key="3">
    <source>
        <dbReference type="ARBA" id="ARBA00006484"/>
    </source>
</evidence>
<evidence type="ECO:0000256" key="4">
    <source>
        <dbReference type="ARBA" id="ARBA00022832"/>
    </source>
</evidence>
<dbReference type="SMART" id="SM00822">
    <property type="entry name" value="PKS_KR"/>
    <property type="match status" value="1"/>
</dbReference>
<feature type="domain" description="Ketoreductase" evidence="10">
    <location>
        <begin position="26"/>
        <end position="200"/>
    </location>
</feature>
<organism evidence="11 12">
    <name type="scientific">Strongyloides papillosus</name>
    <name type="common">Intestinal threadworm</name>
    <dbReference type="NCBI Taxonomy" id="174720"/>
    <lineage>
        <taxon>Eukaryota</taxon>
        <taxon>Metazoa</taxon>
        <taxon>Ecdysozoa</taxon>
        <taxon>Nematoda</taxon>
        <taxon>Chromadorea</taxon>
        <taxon>Rhabditida</taxon>
        <taxon>Tylenchina</taxon>
        <taxon>Panagrolaimomorpha</taxon>
        <taxon>Strongyloidoidea</taxon>
        <taxon>Strongyloididae</taxon>
        <taxon>Strongyloides</taxon>
    </lineage>
</organism>
<dbReference type="PROSITE" id="PS00061">
    <property type="entry name" value="ADH_SHORT"/>
    <property type="match status" value="1"/>
</dbReference>
<dbReference type="WBParaSite" id="SPAL_0000142200.1">
    <property type="protein sequence ID" value="SPAL_0000142200.1"/>
    <property type="gene ID" value="SPAL_0000142200"/>
</dbReference>
<dbReference type="PRINTS" id="PR00081">
    <property type="entry name" value="GDHRDH"/>
</dbReference>
<keyword evidence="11" id="KW-1185">Reference proteome</keyword>
<dbReference type="InterPro" id="IPR036291">
    <property type="entry name" value="NAD(P)-bd_dom_sf"/>
</dbReference>
<dbReference type="CDD" id="cd05353">
    <property type="entry name" value="hydroxyacyl-CoA-like_DH_SDR_c-like"/>
    <property type="match status" value="1"/>
</dbReference>
<dbReference type="GO" id="GO:0018812">
    <property type="term" value="F:3-hydroxyacyl-CoA dehydratase activity"/>
    <property type="evidence" value="ECO:0007669"/>
    <property type="project" value="UniProtKB-ARBA"/>
</dbReference>
<dbReference type="Gene3D" id="3.40.50.720">
    <property type="entry name" value="NAD(P)-binding Rossmann-like Domain"/>
    <property type="match status" value="1"/>
</dbReference>
<name>A0A0N5B5S7_STREA</name>
<comment type="similarity">
    <text evidence="3 9">Belongs to the short-chain dehydrogenases/reductases (SDR) family.</text>
</comment>
<evidence type="ECO:0000256" key="1">
    <source>
        <dbReference type="ARBA" id="ARBA00004275"/>
    </source>
</evidence>
<comment type="pathway">
    <text evidence="2">Lipid metabolism; fatty acid beta-oxidation.</text>
</comment>
<dbReference type="SUPFAM" id="SSF51735">
    <property type="entry name" value="NAD(P)-binding Rossmann-fold domains"/>
    <property type="match status" value="1"/>
</dbReference>
<dbReference type="InterPro" id="IPR036527">
    <property type="entry name" value="SCP2_sterol-bd_dom_sf"/>
</dbReference>
<dbReference type="FunFam" id="3.40.50.720:FF:000185">
    <property type="entry name" value="peroxisomal multifunctional enzyme type 2"/>
    <property type="match status" value="1"/>
</dbReference>
<dbReference type="GO" id="GO:0016491">
    <property type="term" value="F:oxidoreductase activity"/>
    <property type="evidence" value="ECO:0007669"/>
    <property type="project" value="UniProtKB-KW"/>
</dbReference>
<evidence type="ECO:0000256" key="6">
    <source>
        <dbReference type="ARBA" id="ARBA00023098"/>
    </source>
</evidence>
<keyword evidence="4" id="KW-0276">Fatty acid metabolism</keyword>
<dbReference type="InterPro" id="IPR051687">
    <property type="entry name" value="Peroxisomal_Beta-Oxidation"/>
</dbReference>
<dbReference type="GO" id="GO:0006631">
    <property type="term" value="P:fatty acid metabolic process"/>
    <property type="evidence" value="ECO:0007669"/>
    <property type="project" value="UniProtKB-KW"/>
</dbReference>
<dbReference type="AlphaFoldDB" id="A0A0N5B5S7"/>
<dbReference type="Gene3D" id="1.10.287.4290">
    <property type="match status" value="1"/>
</dbReference>
<dbReference type="Pfam" id="PF02036">
    <property type="entry name" value="SCP2"/>
    <property type="match status" value="1"/>
</dbReference>
<dbReference type="STRING" id="174720.A0A0N5B5S7"/>